<accession>A0A833QWU1</accession>
<gene>
    <name evidence="1" type="ORF">FCM35_KLT07989</name>
</gene>
<dbReference type="AlphaFoldDB" id="A0A833QWU1"/>
<dbReference type="Proteomes" id="UP000623129">
    <property type="component" value="Unassembled WGS sequence"/>
</dbReference>
<evidence type="ECO:0000313" key="2">
    <source>
        <dbReference type="Proteomes" id="UP000623129"/>
    </source>
</evidence>
<keyword evidence="2" id="KW-1185">Reference proteome</keyword>
<dbReference type="Pfam" id="PF09366">
    <property type="entry name" value="DUF1997"/>
    <property type="match status" value="1"/>
</dbReference>
<name>A0A833QWU1_9POAL</name>
<dbReference type="OrthoDB" id="496281at2759"/>
<dbReference type="PANTHER" id="PTHR34133:SF8">
    <property type="entry name" value="OS07G0633000 PROTEIN"/>
    <property type="match status" value="1"/>
</dbReference>
<reference evidence="1" key="1">
    <citation type="submission" date="2020-01" db="EMBL/GenBank/DDBJ databases">
        <title>Genome sequence of Kobresia littledalei, the first chromosome-level genome in the family Cyperaceae.</title>
        <authorList>
            <person name="Qu G."/>
        </authorList>
    </citation>
    <scope>NUCLEOTIDE SEQUENCE</scope>
    <source>
        <strain evidence="1">C.B.Clarke</strain>
        <tissue evidence="1">Leaf</tissue>
    </source>
</reference>
<dbReference type="EMBL" id="SWLB01000018">
    <property type="protein sequence ID" value="KAF3326359.1"/>
    <property type="molecule type" value="Genomic_DNA"/>
</dbReference>
<dbReference type="PANTHER" id="PTHR34133">
    <property type="entry name" value="OS07G0633000 PROTEIN"/>
    <property type="match status" value="1"/>
</dbReference>
<dbReference type="InterPro" id="IPR018971">
    <property type="entry name" value="DUF1997"/>
</dbReference>
<sequence>MSLVAKIAPLCVHHEKTTTNKWQKRGKHRVFAMKRSNFANLPNSRGANSTFSSSTKGNTVYYSSIISSNIPLYESPEVSFDEYLQDRPRVLRAVFPSHHQSNRLNEEEWKIQMVPIQVLFVSACMVVVMRLRYKTHGKEYPSTVPVDVTSVLELQTTKWELKGLSSSSMASQFALCVKGTLYPERKGKQSHLKGHLEMGISFVRQPLLGLIPDSVLESMAETILRSMAEEMKHSMDVSLPKDFNNFRRERLTMLRQSSPHK</sequence>
<evidence type="ECO:0000313" key="1">
    <source>
        <dbReference type="EMBL" id="KAF3326359.1"/>
    </source>
</evidence>
<proteinExistence type="predicted"/>
<organism evidence="1 2">
    <name type="scientific">Carex littledalei</name>
    <dbReference type="NCBI Taxonomy" id="544730"/>
    <lineage>
        <taxon>Eukaryota</taxon>
        <taxon>Viridiplantae</taxon>
        <taxon>Streptophyta</taxon>
        <taxon>Embryophyta</taxon>
        <taxon>Tracheophyta</taxon>
        <taxon>Spermatophyta</taxon>
        <taxon>Magnoliopsida</taxon>
        <taxon>Liliopsida</taxon>
        <taxon>Poales</taxon>
        <taxon>Cyperaceae</taxon>
        <taxon>Cyperoideae</taxon>
        <taxon>Cariceae</taxon>
        <taxon>Carex</taxon>
        <taxon>Carex subgen. Euthyceras</taxon>
    </lineage>
</organism>
<comment type="caution">
    <text evidence="1">The sequence shown here is derived from an EMBL/GenBank/DDBJ whole genome shotgun (WGS) entry which is preliminary data.</text>
</comment>
<protein>
    <submittedName>
        <fullName evidence="1">Uncharacterized protein</fullName>
    </submittedName>
</protein>